<gene>
    <name evidence="1" type="ORF">HBH39_02825</name>
</gene>
<accession>A0A6G9QHF1</accession>
<dbReference type="KEGG" id="saes:HBH39_02825"/>
<evidence type="ECO:0000313" key="2">
    <source>
        <dbReference type="Proteomes" id="UP000502608"/>
    </source>
</evidence>
<dbReference type="RefSeq" id="WP_167675432.1">
    <property type="nucleotide sequence ID" value="NZ_CP050313.1"/>
</dbReference>
<reference evidence="1 2" key="1">
    <citation type="submission" date="2020-03" db="EMBL/GenBank/DDBJ databases">
        <title>Complete genome sequence of Shewanella sp.</title>
        <authorList>
            <person name="Kim Y.-S."/>
            <person name="Kim S.-J."/>
            <person name="Jung H.-K."/>
            <person name="Kim K.-H."/>
        </authorList>
    </citation>
    <scope>NUCLEOTIDE SEQUENCE [LARGE SCALE GENOMIC DNA]</scope>
    <source>
        <strain evidence="1 2">PN3F2</strain>
    </source>
</reference>
<dbReference type="Proteomes" id="UP000502608">
    <property type="component" value="Chromosome"/>
</dbReference>
<sequence>MRSEFKTRLKWAELWFRALGYNEDYWYYCCDMRRFSISEEYECQDNYLHLKQVYDFFGDIFVNVPEDDLYTDALTEGMLKNWHSAFHIWLHDNVHKVIPLEIKDCVIIDDDILSDNQPVLKLFQVGSWDSNNKQKAVEKQLDVFHMWYIERLQSKDILIKGMTSGKECWEDDFDKYLKHICIKRENDYRVRLKKITDRIRKLRASSKSQNRLMTSKQRKYFSNLLRAHRKKGKYRFEDVRGIWDSQFKGKQHLYYSVVNSAITSNFPSTAIDL</sequence>
<dbReference type="AlphaFoldDB" id="A0A6G9QHF1"/>
<evidence type="ECO:0000313" key="1">
    <source>
        <dbReference type="EMBL" id="QIR13573.1"/>
    </source>
</evidence>
<protein>
    <submittedName>
        <fullName evidence="1">Uncharacterized protein</fullName>
    </submittedName>
</protein>
<keyword evidence="2" id="KW-1185">Reference proteome</keyword>
<dbReference type="EMBL" id="CP050313">
    <property type="protein sequence ID" value="QIR13573.1"/>
    <property type="molecule type" value="Genomic_DNA"/>
</dbReference>
<name>A0A6G9QHF1_9GAMM</name>
<organism evidence="1 2">
    <name type="scientific">Shewanella aestuarii</name>
    <dbReference type="NCBI Taxonomy" id="1028752"/>
    <lineage>
        <taxon>Bacteria</taxon>
        <taxon>Pseudomonadati</taxon>
        <taxon>Pseudomonadota</taxon>
        <taxon>Gammaproteobacteria</taxon>
        <taxon>Alteromonadales</taxon>
        <taxon>Shewanellaceae</taxon>
        <taxon>Shewanella</taxon>
    </lineage>
</organism>
<proteinExistence type="predicted"/>